<protein>
    <recommendedName>
        <fullName evidence="9">C2H2-type domain-containing protein</fullName>
    </recommendedName>
</protein>
<dbReference type="PROSITE" id="PS50157">
    <property type="entry name" value="ZINC_FINGER_C2H2_2"/>
    <property type="match status" value="1"/>
</dbReference>
<evidence type="ECO:0000256" key="5">
    <source>
        <dbReference type="ARBA" id="ARBA00022833"/>
    </source>
</evidence>
<evidence type="ECO:0000256" key="6">
    <source>
        <dbReference type="ARBA" id="ARBA00023242"/>
    </source>
</evidence>
<dbReference type="PANTHER" id="PTHR40626:SF11">
    <property type="entry name" value="ZINC FINGER PROTEIN YPR022C"/>
    <property type="match status" value="1"/>
</dbReference>
<evidence type="ECO:0000256" key="4">
    <source>
        <dbReference type="ARBA" id="ARBA00022771"/>
    </source>
</evidence>
<dbReference type="Pfam" id="PF00096">
    <property type="entry name" value="zf-C2H2"/>
    <property type="match status" value="1"/>
</dbReference>
<dbReference type="InterPro" id="IPR013087">
    <property type="entry name" value="Znf_C2H2_type"/>
</dbReference>
<dbReference type="STRING" id="930992.A0A0D0AN06"/>
<feature type="region of interest" description="Disordered" evidence="8">
    <location>
        <begin position="37"/>
        <end position="62"/>
    </location>
</feature>
<dbReference type="OrthoDB" id="8117402at2759"/>
<dbReference type="GO" id="GO:0045893">
    <property type="term" value="P:positive regulation of DNA-templated transcription"/>
    <property type="evidence" value="ECO:0007669"/>
    <property type="project" value="UniProtKB-ARBA"/>
</dbReference>
<evidence type="ECO:0000313" key="10">
    <source>
        <dbReference type="EMBL" id="KIK39424.1"/>
    </source>
</evidence>
<accession>A0A0D0AN06</accession>
<keyword evidence="2" id="KW-0479">Metal-binding</keyword>
<dbReference type="GO" id="GO:0008270">
    <property type="term" value="F:zinc ion binding"/>
    <property type="evidence" value="ECO:0007669"/>
    <property type="project" value="UniProtKB-KW"/>
</dbReference>
<keyword evidence="6" id="KW-0539">Nucleus</keyword>
<dbReference type="InterPro" id="IPR036236">
    <property type="entry name" value="Znf_C2H2_sf"/>
</dbReference>
<keyword evidence="11" id="KW-1185">Reference proteome</keyword>
<evidence type="ECO:0000256" key="2">
    <source>
        <dbReference type="ARBA" id="ARBA00022723"/>
    </source>
</evidence>
<evidence type="ECO:0000256" key="1">
    <source>
        <dbReference type="ARBA" id="ARBA00004123"/>
    </source>
</evidence>
<dbReference type="GO" id="GO:0000981">
    <property type="term" value="F:DNA-binding transcription factor activity, RNA polymerase II-specific"/>
    <property type="evidence" value="ECO:0007669"/>
    <property type="project" value="InterPro"/>
</dbReference>
<comment type="subcellular location">
    <subcellularLocation>
        <location evidence="1">Nucleus</location>
    </subcellularLocation>
</comment>
<keyword evidence="5" id="KW-0862">Zinc</keyword>
<gene>
    <name evidence="10" type="ORF">CY34DRAFT_89228</name>
</gene>
<dbReference type="InterPro" id="IPR051059">
    <property type="entry name" value="VerF-like"/>
</dbReference>
<dbReference type="Gene3D" id="3.30.160.60">
    <property type="entry name" value="Classic Zinc Finger"/>
    <property type="match status" value="1"/>
</dbReference>
<evidence type="ECO:0000313" key="11">
    <source>
        <dbReference type="Proteomes" id="UP000054485"/>
    </source>
</evidence>
<evidence type="ECO:0000256" key="8">
    <source>
        <dbReference type="SAM" id="MobiDB-lite"/>
    </source>
</evidence>
<dbReference type="HOGENOM" id="CLU_208811_0_0_1"/>
<sequence length="62" mass="7172">FLRKNECKRHEASHTGVRPYHCEVCGQTFVRQDLLKRHTKRTHGLEKGARGAGSRNKKARTE</sequence>
<dbReference type="SUPFAM" id="SSF57667">
    <property type="entry name" value="beta-beta-alpha zinc fingers"/>
    <property type="match status" value="1"/>
</dbReference>
<evidence type="ECO:0000256" key="3">
    <source>
        <dbReference type="ARBA" id="ARBA00022737"/>
    </source>
</evidence>
<dbReference type="SMART" id="SM00355">
    <property type="entry name" value="ZnF_C2H2"/>
    <property type="match status" value="1"/>
</dbReference>
<dbReference type="GO" id="GO:0000785">
    <property type="term" value="C:chromatin"/>
    <property type="evidence" value="ECO:0007669"/>
    <property type="project" value="TreeGrafter"/>
</dbReference>
<dbReference type="GO" id="GO:0005634">
    <property type="term" value="C:nucleus"/>
    <property type="evidence" value="ECO:0007669"/>
    <property type="project" value="UniProtKB-SubCell"/>
</dbReference>
<name>A0A0D0AN06_9AGAM</name>
<dbReference type="AlphaFoldDB" id="A0A0D0AN06"/>
<feature type="non-terminal residue" evidence="10">
    <location>
        <position position="1"/>
    </location>
</feature>
<keyword evidence="3" id="KW-0677">Repeat</keyword>
<dbReference type="PANTHER" id="PTHR40626">
    <property type="entry name" value="MIP31509P"/>
    <property type="match status" value="1"/>
</dbReference>
<evidence type="ECO:0000259" key="9">
    <source>
        <dbReference type="PROSITE" id="PS50157"/>
    </source>
</evidence>
<dbReference type="EMBL" id="KN835343">
    <property type="protein sequence ID" value="KIK39424.1"/>
    <property type="molecule type" value="Genomic_DNA"/>
</dbReference>
<feature type="domain" description="C2H2-type" evidence="9">
    <location>
        <begin position="20"/>
        <end position="48"/>
    </location>
</feature>
<dbReference type="InParanoid" id="A0A0D0AN06"/>
<dbReference type="Proteomes" id="UP000054485">
    <property type="component" value="Unassembled WGS sequence"/>
</dbReference>
<dbReference type="GO" id="GO:0000978">
    <property type="term" value="F:RNA polymerase II cis-regulatory region sequence-specific DNA binding"/>
    <property type="evidence" value="ECO:0007669"/>
    <property type="project" value="InterPro"/>
</dbReference>
<organism evidence="10 11">
    <name type="scientific">Suillus luteus UH-Slu-Lm8-n1</name>
    <dbReference type="NCBI Taxonomy" id="930992"/>
    <lineage>
        <taxon>Eukaryota</taxon>
        <taxon>Fungi</taxon>
        <taxon>Dikarya</taxon>
        <taxon>Basidiomycota</taxon>
        <taxon>Agaricomycotina</taxon>
        <taxon>Agaricomycetes</taxon>
        <taxon>Agaricomycetidae</taxon>
        <taxon>Boletales</taxon>
        <taxon>Suillineae</taxon>
        <taxon>Suillaceae</taxon>
        <taxon>Suillus</taxon>
    </lineage>
</organism>
<proteinExistence type="predicted"/>
<dbReference type="FunFam" id="3.30.160.60:FF:001732">
    <property type="entry name" value="Zgc:162936"/>
    <property type="match status" value="1"/>
</dbReference>
<reference evidence="11" key="2">
    <citation type="submission" date="2015-01" db="EMBL/GenBank/DDBJ databases">
        <title>Evolutionary Origins and Diversification of the Mycorrhizal Mutualists.</title>
        <authorList>
            <consortium name="DOE Joint Genome Institute"/>
            <consortium name="Mycorrhizal Genomics Consortium"/>
            <person name="Kohler A."/>
            <person name="Kuo A."/>
            <person name="Nagy L.G."/>
            <person name="Floudas D."/>
            <person name="Copeland A."/>
            <person name="Barry K.W."/>
            <person name="Cichocki N."/>
            <person name="Veneault-Fourrey C."/>
            <person name="LaButti K."/>
            <person name="Lindquist E.A."/>
            <person name="Lipzen A."/>
            <person name="Lundell T."/>
            <person name="Morin E."/>
            <person name="Murat C."/>
            <person name="Riley R."/>
            <person name="Ohm R."/>
            <person name="Sun H."/>
            <person name="Tunlid A."/>
            <person name="Henrissat B."/>
            <person name="Grigoriev I.V."/>
            <person name="Hibbett D.S."/>
            <person name="Martin F."/>
        </authorList>
    </citation>
    <scope>NUCLEOTIDE SEQUENCE [LARGE SCALE GENOMIC DNA]</scope>
    <source>
        <strain evidence="11">UH-Slu-Lm8-n1</strain>
    </source>
</reference>
<evidence type="ECO:0000256" key="7">
    <source>
        <dbReference type="PROSITE-ProRule" id="PRU00042"/>
    </source>
</evidence>
<dbReference type="PROSITE" id="PS00028">
    <property type="entry name" value="ZINC_FINGER_C2H2_1"/>
    <property type="match status" value="1"/>
</dbReference>
<keyword evidence="4 7" id="KW-0863">Zinc-finger</keyword>
<reference evidence="10 11" key="1">
    <citation type="submission" date="2014-04" db="EMBL/GenBank/DDBJ databases">
        <authorList>
            <consortium name="DOE Joint Genome Institute"/>
            <person name="Kuo A."/>
            <person name="Ruytinx J."/>
            <person name="Rineau F."/>
            <person name="Colpaert J."/>
            <person name="Kohler A."/>
            <person name="Nagy L.G."/>
            <person name="Floudas D."/>
            <person name="Copeland A."/>
            <person name="Barry K.W."/>
            <person name="Cichocki N."/>
            <person name="Veneault-Fourrey C."/>
            <person name="LaButti K."/>
            <person name="Lindquist E.A."/>
            <person name="Lipzen A."/>
            <person name="Lundell T."/>
            <person name="Morin E."/>
            <person name="Murat C."/>
            <person name="Sun H."/>
            <person name="Tunlid A."/>
            <person name="Henrissat B."/>
            <person name="Grigoriev I.V."/>
            <person name="Hibbett D.S."/>
            <person name="Martin F."/>
            <person name="Nordberg H.P."/>
            <person name="Cantor M.N."/>
            <person name="Hua S.X."/>
        </authorList>
    </citation>
    <scope>NUCLEOTIDE SEQUENCE [LARGE SCALE GENOMIC DNA]</scope>
    <source>
        <strain evidence="10 11">UH-Slu-Lm8-n1</strain>
    </source>
</reference>